<accession>A0A6N3I3M1</accession>
<keyword evidence="2" id="KW-0012">Acyltransferase</keyword>
<keyword evidence="2" id="KW-0808">Transferase</keyword>
<reference evidence="2" key="1">
    <citation type="submission" date="2019-11" db="EMBL/GenBank/DDBJ databases">
        <authorList>
            <person name="Feng L."/>
        </authorList>
    </citation>
    <scope>NUCLEOTIDE SEQUENCE</scope>
    <source>
        <strain evidence="2">ChathewayiLFYP18</strain>
    </source>
</reference>
<feature type="domain" description="N-acetyltransferase" evidence="1">
    <location>
        <begin position="1"/>
        <end position="156"/>
    </location>
</feature>
<protein>
    <submittedName>
        <fullName evidence="2">Mycothiol acetyltransferase</fullName>
        <ecNumber evidence="2">2.3.1.189</ecNumber>
    </submittedName>
</protein>
<name>A0A6N3I3M1_9FIRM</name>
<dbReference type="EMBL" id="CACRUH010000084">
    <property type="protein sequence ID" value="VYU83000.1"/>
    <property type="molecule type" value="Genomic_DNA"/>
</dbReference>
<dbReference type="EC" id="2.3.1.189" evidence="2"/>
<dbReference type="InterPro" id="IPR000182">
    <property type="entry name" value="GNAT_dom"/>
</dbReference>
<dbReference type="InterPro" id="IPR050276">
    <property type="entry name" value="MshD_Acetyltransferase"/>
</dbReference>
<dbReference type="GO" id="GO:0035447">
    <property type="term" value="F:mycothiol synthase activity"/>
    <property type="evidence" value="ECO:0007669"/>
    <property type="project" value="UniProtKB-EC"/>
</dbReference>
<dbReference type="AlphaFoldDB" id="A0A6N3I3M1"/>
<evidence type="ECO:0000259" key="1">
    <source>
        <dbReference type="PROSITE" id="PS51186"/>
    </source>
</evidence>
<evidence type="ECO:0000313" key="2">
    <source>
        <dbReference type="EMBL" id="VYU83000.1"/>
    </source>
</evidence>
<dbReference type="Pfam" id="PF00583">
    <property type="entry name" value="Acetyltransf_1"/>
    <property type="match status" value="1"/>
</dbReference>
<sequence length="167" mass="19464">MEIRLMIPSDNRFALSHIYEESWRYAYKGIIPQAYLDSIPTGRWAANFDQAEMNTIVMIQNDIFIGTTSFCKSRFPEFKEFGEIVSLYLLPEYMGNGYGKHLLNAAVDGLIRLGYCDIFLWVLEENYRARSFYEKAGFKPTNHYLNDSIGGRDLREVQYRFCTDSCV</sequence>
<organism evidence="2">
    <name type="scientific">Hungatella hathewayi</name>
    <dbReference type="NCBI Taxonomy" id="154046"/>
    <lineage>
        <taxon>Bacteria</taxon>
        <taxon>Bacillati</taxon>
        <taxon>Bacillota</taxon>
        <taxon>Clostridia</taxon>
        <taxon>Lachnospirales</taxon>
        <taxon>Lachnospiraceae</taxon>
        <taxon>Hungatella</taxon>
    </lineage>
</organism>
<proteinExistence type="predicted"/>
<dbReference type="CDD" id="cd04301">
    <property type="entry name" value="NAT_SF"/>
    <property type="match status" value="1"/>
</dbReference>
<dbReference type="Gene3D" id="3.40.630.30">
    <property type="match status" value="1"/>
</dbReference>
<dbReference type="PROSITE" id="PS51186">
    <property type="entry name" value="GNAT"/>
    <property type="match status" value="1"/>
</dbReference>
<dbReference type="InterPro" id="IPR016181">
    <property type="entry name" value="Acyl_CoA_acyltransferase"/>
</dbReference>
<gene>
    <name evidence="2" type="primary">mshD_4</name>
    <name evidence="2" type="ORF">CHLFYP18_03777</name>
</gene>
<dbReference type="SUPFAM" id="SSF55729">
    <property type="entry name" value="Acyl-CoA N-acyltransferases (Nat)"/>
    <property type="match status" value="1"/>
</dbReference>
<dbReference type="PANTHER" id="PTHR43617:SF30">
    <property type="entry name" value="HISTONE ACETYLTRANSFERASE"/>
    <property type="match status" value="1"/>
</dbReference>
<dbReference type="PANTHER" id="PTHR43617">
    <property type="entry name" value="L-AMINO ACID N-ACETYLTRANSFERASE"/>
    <property type="match status" value="1"/>
</dbReference>